<reference evidence="1 2" key="2">
    <citation type="submission" date="2018-12" db="EMBL/GenBank/DDBJ databases">
        <title>Rhizobacter gummiphilus sp. nov., a rubber-degrading bacterium isolated from the soil of a botanical garden in Japan.</title>
        <authorList>
            <person name="Shunsuke S.S."/>
        </authorList>
    </citation>
    <scope>NUCLEOTIDE SEQUENCE [LARGE SCALE GENOMIC DNA]</scope>
    <source>
        <strain evidence="1 2">S-16</strain>
    </source>
</reference>
<gene>
    <name evidence="1" type="ORF">DZC73_13705</name>
</gene>
<organism evidence="1 2">
    <name type="scientific">Piscinibacter terrae</name>
    <dbReference type="NCBI Taxonomy" id="2496871"/>
    <lineage>
        <taxon>Bacteria</taxon>
        <taxon>Pseudomonadati</taxon>
        <taxon>Pseudomonadota</taxon>
        <taxon>Betaproteobacteria</taxon>
        <taxon>Burkholderiales</taxon>
        <taxon>Sphaerotilaceae</taxon>
        <taxon>Piscinibacter</taxon>
    </lineage>
</organism>
<dbReference type="OrthoDB" id="9155388at2"/>
<sequence>MNAPQAREYQESKIEDEPILGPVLALPDGRIQPLTWMERLMVRLHLTNAKTLEARYFRPA</sequence>
<protein>
    <submittedName>
        <fullName evidence="1">Uncharacterized protein</fullName>
    </submittedName>
</protein>
<dbReference type="AlphaFoldDB" id="A0A3N7HQ75"/>
<dbReference type="RefSeq" id="WP_124540877.1">
    <property type="nucleotide sequence ID" value="NZ_QUSW01000003.1"/>
</dbReference>
<keyword evidence="2" id="KW-1185">Reference proteome</keyword>
<dbReference type="EMBL" id="QUSW01000003">
    <property type="protein sequence ID" value="RQP24350.1"/>
    <property type="molecule type" value="Genomic_DNA"/>
</dbReference>
<reference evidence="1 2" key="1">
    <citation type="submission" date="2018-08" db="EMBL/GenBank/DDBJ databases">
        <authorList>
            <person name="Khan S.A."/>
            <person name="Jeon C.O."/>
            <person name="Chun B.H."/>
            <person name="Jeong S.E."/>
        </authorList>
    </citation>
    <scope>NUCLEOTIDE SEQUENCE [LARGE SCALE GENOMIC DNA]</scope>
    <source>
        <strain evidence="1 2">S-16</strain>
    </source>
</reference>
<dbReference type="Proteomes" id="UP000267464">
    <property type="component" value="Unassembled WGS sequence"/>
</dbReference>
<evidence type="ECO:0000313" key="2">
    <source>
        <dbReference type="Proteomes" id="UP000267464"/>
    </source>
</evidence>
<comment type="caution">
    <text evidence="1">The sequence shown here is derived from an EMBL/GenBank/DDBJ whole genome shotgun (WGS) entry which is preliminary data.</text>
</comment>
<evidence type="ECO:0000313" key="1">
    <source>
        <dbReference type="EMBL" id="RQP24350.1"/>
    </source>
</evidence>
<proteinExistence type="predicted"/>
<name>A0A3N7HQ75_9BURK</name>
<accession>A0A3N7HQ75</accession>